<name>A0ABQ9Z3C3_9CRUS</name>
<feature type="compositionally biased region" description="Basic and acidic residues" evidence="1">
    <location>
        <begin position="75"/>
        <end position="84"/>
    </location>
</feature>
<dbReference type="Proteomes" id="UP001234178">
    <property type="component" value="Unassembled WGS sequence"/>
</dbReference>
<keyword evidence="3" id="KW-1185">Reference proteome</keyword>
<feature type="compositionally biased region" description="Basic and acidic residues" evidence="1">
    <location>
        <begin position="49"/>
        <end position="67"/>
    </location>
</feature>
<organism evidence="2 3">
    <name type="scientific">Daphnia magna</name>
    <dbReference type="NCBI Taxonomy" id="35525"/>
    <lineage>
        <taxon>Eukaryota</taxon>
        <taxon>Metazoa</taxon>
        <taxon>Ecdysozoa</taxon>
        <taxon>Arthropoda</taxon>
        <taxon>Crustacea</taxon>
        <taxon>Branchiopoda</taxon>
        <taxon>Diplostraca</taxon>
        <taxon>Cladocera</taxon>
        <taxon>Anomopoda</taxon>
        <taxon>Daphniidae</taxon>
        <taxon>Daphnia</taxon>
    </lineage>
</organism>
<proteinExistence type="predicted"/>
<evidence type="ECO:0000313" key="3">
    <source>
        <dbReference type="Proteomes" id="UP001234178"/>
    </source>
</evidence>
<evidence type="ECO:0000256" key="1">
    <source>
        <dbReference type="SAM" id="MobiDB-lite"/>
    </source>
</evidence>
<accession>A0ABQ9Z3C3</accession>
<dbReference type="EMBL" id="JAOYFB010000002">
    <property type="protein sequence ID" value="KAK4007388.1"/>
    <property type="molecule type" value="Genomic_DNA"/>
</dbReference>
<feature type="region of interest" description="Disordered" evidence="1">
    <location>
        <begin position="33"/>
        <end position="98"/>
    </location>
</feature>
<comment type="caution">
    <text evidence="2">The sequence shown here is derived from an EMBL/GenBank/DDBJ whole genome shotgun (WGS) entry which is preliminary data.</text>
</comment>
<evidence type="ECO:0000313" key="2">
    <source>
        <dbReference type="EMBL" id="KAK4007388.1"/>
    </source>
</evidence>
<gene>
    <name evidence="2" type="ORF">OUZ56_012545</name>
</gene>
<reference evidence="2 3" key="1">
    <citation type="journal article" date="2023" name="Nucleic Acids Res.">
        <title>The hologenome of Daphnia magna reveals possible DNA methylation and microbiome-mediated evolution of the host genome.</title>
        <authorList>
            <person name="Chaturvedi A."/>
            <person name="Li X."/>
            <person name="Dhandapani V."/>
            <person name="Marshall H."/>
            <person name="Kissane S."/>
            <person name="Cuenca-Cambronero M."/>
            <person name="Asole G."/>
            <person name="Calvet F."/>
            <person name="Ruiz-Romero M."/>
            <person name="Marangio P."/>
            <person name="Guigo R."/>
            <person name="Rago D."/>
            <person name="Mirbahai L."/>
            <person name="Eastwood N."/>
            <person name="Colbourne J.K."/>
            <person name="Zhou J."/>
            <person name="Mallon E."/>
            <person name="Orsini L."/>
        </authorList>
    </citation>
    <scope>NUCLEOTIDE SEQUENCE [LARGE SCALE GENOMIC DNA]</scope>
    <source>
        <strain evidence="2">LRV0_1</strain>
    </source>
</reference>
<protein>
    <submittedName>
        <fullName evidence="2">Uncharacterized protein</fullName>
    </submittedName>
</protein>
<sequence length="129" mass="14287">MDYFTDELESLDVSEPPYITIKRLIDVFKKYQPEPSNTNSCKPPGISTKDNENVVPCEEKTSEKTDDPISNVPTKTDEDQRISEESTSIAGPDDPVSNHGLLVEVPKCHGSRLIKGLRSFPNLPLGSRA</sequence>